<dbReference type="EMBL" id="JACSRA010000022">
    <property type="protein sequence ID" value="MBD7912332.1"/>
    <property type="molecule type" value="Genomic_DNA"/>
</dbReference>
<keyword evidence="4 11" id="KW-0436">Ligase</keyword>
<evidence type="ECO:0000256" key="12">
    <source>
        <dbReference type="PROSITE-ProRule" id="PRU00409"/>
    </source>
</evidence>
<keyword evidence="5 12" id="KW-0547">Nucleotide-binding</keyword>
<evidence type="ECO:0000256" key="6">
    <source>
        <dbReference type="ARBA" id="ARBA00022755"/>
    </source>
</evidence>
<comment type="similarity">
    <text evidence="8 11">Belongs to the GARS family.</text>
</comment>
<sequence length="416" mass="45828">MKLLLIGSGGREHAIAWKLSKSPKVEKIYVAPGNGGTAVENKCKNINITDFDELVKFVKENDIYLTVVGPEDPLTKGITDKFKAENLRIFGPDKAGAQLEGSKSFSKEFMKKYGVKTAEYEVFTEVEPALEYIENCTYPVVIKADGLAAGKGVAICETKEDAKEALNSYMIDDIFKGAGQKVVIEEFLYGVEASILSITDGKTIIPFISAKDHKQIFDGGKGPNTGGMGVLAPNPYVTNEVMKEFEDNIMAKTLEGIQAEKFDFKGIIFFGLMITNKGTYLLEYNVRMGDPETQSVLSLMESDLFEVIEAAMDEKLSETTVKWRDEVCINVVLASKGYPGSFEKGYEITIDQGVKDNVFLAGAKLEDGKLKTNGGRVLSVVGSGKTLEEAREVAYRNVELVNFKNSYCRKDIGIYR</sequence>
<keyword evidence="6 11" id="KW-0658">Purine biosynthesis</keyword>
<evidence type="ECO:0000256" key="8">
    <source>
        <dbReference type="ARBA" id="ARBA00038345"/>
    </source>
</evidence>
<evidence type="ECO:0000259" key="13">
    <source>
        <dbReference type="PROSITE" id="PS50975"/>
    </source>
</evidence>
<comment type="catalytic activity">
    <reaction evidence="11">
        <text>5-phospho-beta-D-ribosylamine + glycine + ATP = N(1)-(5-phospho-beta-D-ribosyl)glycinamide + ADP + phosphate + H(+)</text>
        <dbReference type="Rhea" id="RHEA:17453"/>
        <dbReference type="ChEBI" id="CHEBI:15378"/>
        <dbReference type="ChEBI" id="CHEBI:30616"/>
        <dbReference type="ChEBI" id="CHEBI:43474"/>
        <dbReference type="ChEBI" id="CHEBI:57305"/>
        <dbReference type="ChEBI" id="CHEBI:58681"/>
        <dbReference type="ChEBI" id="CHEBI:143788"/>
        <dbReference type="ChEBI" id="CHEBI:456216"/>
        <dbReference type="EC" id="6.3.4.13"/>
    </reaction>
</comment>
<dbReference type="SUPFAM" id="SSF52440">
    <property type="entry name" value="PreATP-grasp domain"/>
    <property type="match status" value="1"/>
</dbReference>
<dbReference type="SMART" id="SM01210">
    <property type="entry name" value="GARS_C"/>
    <property type="match status" value="1"/>
</dbReference>
<dbReference type="InterPro" id="IPR011054">
    <property type="entry name" value="Rudment_hybrid_motif"/>
</dbReference>
<dbReference type="Gene3D" id="3.30.470.20">
    <property type="entry name" value="ATP-grasp fold, B domain"/>
    <property type="match status" value="1"/>
</dbReference>
<dbReference type="InterPro" id="IPR020561">
    <property type="entry name" value="PRibGlycinamid_synth_ATP-grasp"/>
</dbReference>
<dbReference type="InterPro" id="IPR037123">
    <property type="entry name" value="PRibGlycinamide_synth_C_sf"/>
</dbReference>
<dbReference type="Proteomes" id="UP000627781">
    <property type="component" value="Unassembled WGS sequence"/>
</dbReference>
<dbReference type="InterPro" id="IPR016185">
    <property type="entry name" value="PreATP-grasp_dom_sf"/>
</dbReference>
<dbReference type="Gene3D" id="3.40.50.20">
    <property type="match status" value="1"/>
</dbReference>
<evidence type="ECO:0000256" key="3">
    <source>
        <dbReference type="ARBA" id="ARBA00013255"/>
    </source>
</evidence>
<accession>A0ABR8PVX0</accession>
<proteinExistence type="inferred from homology"/>
<dbReference type="InterPro" id="IPR020560">
    <property type="entry name" value="PRibGlycinamide_synth_C-dom"/>
</dbReference>
<organism evidence="14 15">
    <name type="scientific">Clostridium cibarium</name>
    <dbReference type="NCBI Taxonomy" id="2762247"/>
    <lineage>
        <taxon>Bacteria</taxon>
        <taxon>Bacillati</taxon>
        <taxon>Bacillota</taxon>
        <taxon>Clostridia</taxon>
        <taxon>Eubacteriales</taxon>
        <taxon>Clostridiaceae</taxon>
        <taxon>Clostridium</taxon>
    </lineage>
</organism>
<dbReference type="SUPFAM" id="SSF56059">
    <property type="entry name" value="Glutathione synthetase ATP-binding domain-like"/>
    <property type="match status" value="1"/>
</dbReference>
<dbReference type="HAMAP" id="MF_00138">
    <property type="entry name" value="GARS"/>
    <property type="match status" value="1"/>
</dbReference>
<protein>
    <recommendedName>
        <fullName evidence="3 11">Phosphoribosylamine--glycine ligase</fullName>
        <ecNumber evidence="3 11">6.3.4.13</ecNumber>
    </recommendedName>
    <alternativeName>
        <fullName evidence="11">GARS</fullName>
    </alternativeName>
    <alternativeName>
        <fullName evidence="9 11">Glycinamide ribonucleotide synthetase</fullName>
    </alternativeName>
    <alternativeName>
        <fullName evidence="10 11">Phosphoribosylglycinamide synthetase</fullName>
    </alternativeName>
</protein>
<evidence type="ECO:0000256" key="11">
    <source>
        <dbReference type="HAMAP-Rule" id="MF_00138"/>
    </source>
</evidence>
<keyword evidence="7 12" id="KW-0067">ATP-binding</keyword>
<dbReference type="PANTHER" id="PTHR43472:SF1">
    <property type="entry name" value="PHOSPHORIBOSYLAMINE--GLYCINE LIGASE, CHLOROPLASTIC"/>
    <property type="match status" value="1"/>
</dbReference>
<dbReference type="EC" id="6.3.4.13" evidence="3 11"/>
<dbReference type="NCBIfam" id="TIGR00877">
    <property type="entry name" value="purD"/>
    <property type="match status" value="1"/>
</dbReference>
<feature type="domain" description="ATP-grasp" evidence="13">
    <location>
        <begin position="107"/>
        <end position="313"/>
    </location>
</feature>
<dbReference type="Pfam" id="PF02843">
    <property type="entry name" value="GARS_C"/>
    <property type="match status" value="1"/>
</dbReference>
<dbReference type="Pfam" id="PF01071">
    <property type="entry name" value="GARS_A"/>
    <property type="match status" value="1"/>
</dbReference>
<dbReference type="Gene3D" id="3.30.1490.20">
    <property type="entry name" value="ATP-grasp fold, A domain"/>
    <property type="match status" value="1"/>
</dbReference>
<dbReference type="InterPro" id="IPR000115">
    <property type="entry name" value="PRibGlycinamide_synth"/>
</dbReference>
<dbReference type="Gene3D" id="3.90.600.10">
    <property type="entry name" value="Phosphoribosylglycinamide synthetase, C-terminal domain"/>
    <property type="match status" value="1"/>
</dbReference>
<evidence type="ECO:0000256" key="2">
    <source>
        <dbReference type="ARBA" id="ARBA00005174"/>
    </source>
</evidence>
<keyword evidence="15" id="KW-1185">Reference proteome</keyword>
<gene>
    <name evidence="11 14" type="primary">purD</name>
    <name evidence="14" type="ORF">H9661_13295</name>
</gene>
<comment type="cofactor">
    <cofactor evidence="1">
        <name>Mn(2+)</name>
        <dbReference type="ChEBI" id="CHEBI:29035"/>
    </cofactor>
</comment>
<dbReference type="PANTHER" id="PTHR43472">
    <property type="entry name" value="PHOSPHORIBOSYLAMINE--GLYCINE LIGASE"/>
    <property type="match status" value="1"/>
</dbReference>
<dbReference type="PROSITE" id="PS50975">
    <property type="entry name" value="ATP_GRASP"/>
    <property type="match status" value="1"/>
</dbReference>
<dbReference type="SMART" id="SM01209">
    <property type="entry name" value="GARS_A"/>
    <property type="match status" value="1"/>
</dbReference>
<evidence type="ECO:0000256" key="7">
    <source>
        <dbReference type="ARBA" id="ARBA00022840"/>
    </source>
</evidence>
<reference evidence="14 15" key="1">
    <citation type="submission" date="2020-08" db="EMBL/GenBank/DDBJ databases">
        <title>A Genomic Blueprint of the Chicken Gut Microbiome.</title>
        <authorList>
            <person name="Gilroy R."/>
            <person name="Ravi A."/>
            <person name="Getino M."/>
            <person name="Pursley I."/>
            <person name="Horton D.L."/>
            <person name="Alikhan N.-F."/>
            <person name="Baker D."/>
            <person name="Gharbi K."/>
            <person name="Hall N."/>
            <person name="Watson M."/>
            <person name="Adriaenssens E.M."/>
            <person name="Foster-Nyarko E."/>
            <person name="Jarju S."/>
            <person name="Secka A."/>
            <person name="Antonio M."/>
            <person name="Oren A."/>
            <person name="Chaudhuri R."/>
            <person name="La Ragione R.M."/>
            <person name="Hildebrand F."/>
            <person name="Pallen M.J."/>
        </authorList>
    </citation>
    <scope>NUCLEOTIDE SEQUENCE [LARGE SCALE GENOMIC DNA]</scope>
    <source>
        <strain evidence="14 15">Sa3CVN1</strain>
    </source>
</reference>
<dbReference type="GO" id="GO:0004637">
    <property type="term" value="F:phosphoribosylamine-glycine ligase activity"/>
    <property type="evidence" value="ECO:0007669"/>
    <property type="project" value="UniProtKB-EC"/>
</dbReference>
<comment type="pathway">
    <text evidence="2 11">Purine metabolism; IMP biosynthesis via de novo pathway; N(1)-(5-phospho-D-ribosyl)glycinamide from 5-phospho-alpha-D-ribose 1-diphosphate: step 2/2.</text>
</comment>
<name>A0ABR8PVX0_9CLOT</name>
<dbReference type="InterPro" id="IPR020562">
    <property type="entry name" value="PRibGlycinamide_synth_N"/>
</dbReference>
<evidence type="ECO:0000256" key="10">
    <source>
        <dbReference type="ARBA" id="ARBA00042864"/>
    </source>
</evidence>
<comment type="caution">
    <text evidence="14">The sequence shown here is derived from an EMBL/GenBank/DDBJ whole genome shotgun (WGS) entry which is preliminary data.</text>
</comment>
<dbReference type="SUPFAM" id="SSF51246">
    <property type="entry name" value="Rudiment single hybrid motif"/>
    <property type="match status" value="1"/>
</dbReference>
<evidence type="ECO:0000256" key="4">
    <source>
        <dbReference type="ARBA" id="ARBA00022598"/>
    </source>
</evidence>
<evidence type="ECO:0000256" key="9">
    <source>
        <dbReference type="ARBA" id="ARBA00042242"/>
    </source>
</evidence>
<evidence type="ECO:0000313" key="14">
    <source>
        <dbReference type="EMBL" id="MBD7912332.1"/>
    </source>
</evidence>
<evidence type="ECO:0000256" key="1">
    <source>
        <dbReference type="ARBA" id="ARBA00001936"/>
    </source>
</evidence>
<evidence type="ECO:0000313" key="15">
    <source>
        <dbReference type="Proteomes" id="UP000627781"/>
    </source>
</evidence>
<dbReference type="InterPro" id="IPR013815">
    <property type="entry name" value="ATP_grasp_subdomain_1"/>
</dbReference>
<dbReference type="RefSeq" id="WP_191769290.1">
    <property type="nucleotide sequence ID" value="NZ_JACSRA010000022.1"/>
</dbReference>
<dbReference type="Pfam" id="PF02844">
    <property type="entry name" value="GARS_N"/>
    <property type="match status" value="1"/>
</dbReference>
<evidence type="ECO:0000256" key="5">
    <source>
        <dbReference type="ARBA" id="ARBA00022741"/>
    </source>
</evidence>
<dbReference type="InterPro" id="IPR011761">
    <property type="entry name" value="ATP-grasp"/>
</dbReference>